<proteinExistence type="predicted"/>
<feature type="region of interest" description="Disordered" evidence="1">
    <location>
        <begin position="235"/>
        <end position="275"/>
    </location>
</feature>
<keyword evidence="3" id="KW-1185">Reference proteome</keyword>
<organism evidence="2 3">
    <name type="scientific">Passalora fulva</name>
    <name type="common">Tomato leaf mold</name>
    <name type="synonym">Cladosporium fulvum</name>
    <dbReference type="NCBI Taxonomy" id="5499"/>
    <lineage>
        <taxon>Eukaryota</taxon>
        <taxon>Fungi</taxon>
        <taxon>Dikarya</taxon>
        <taxon>Ascomycota</taxon>
        <taxon>Pezizomycotina</taxon>
        <taxon>Dothideomycetes</taxon>
        <taxon>Dothideomycetidae</taxon>
        <taxon>Mycosphaerellales</taxon>
        <taxon>Mycosphaerellaceae</taxon>
        <taxon>Fulvia</taxon>
    </lineage>
</organism>
<name>A0A9Q8PAU4_PASFU</name>
<dbReference type="AlphaFoldDB" id="A0A9Q8PAU4"/>
<reference evidence="2" key="2">
    <citation type="journal article" date="2022" name="Microb. Genom.">
        <title>A chromosome-scale genome assembly of the tomato pathogen Cladosporium fulvum reveals a compartmentalized genome architecture and the presence of a dispensable chromosome.</title>
        <authorList>
            <person name="Zaccaron A.Z."/>
            <person name="Chen L.H."/>
            <person name="Samaras A."/>
            <person name="Stergiopoulos I."/>
        </authorList>
    </citation>
    <scope>NUCLEOTIDE SEQUENCE</scope>
    <source>
        <strain evidence="2">Race5_Kim</strain>
    </source>
</reference>
<reference evidence="2" key="1">
    <citation type="submission" date="2021-12" db="EMBL/GenBank/DDBJ databases">
        <authorList>
            <person name="Zaccaron A."/>
            <person name="Stergiopoulos I."/>
        </authorList>
    </citation>
    <scope>NUCLEOTIDE SEQUENCE</scope>
    <source>
        <strain evidence="2">Race5_Kim</strain>
    </source>
</reference>
<dbReference type="RefSeq" id="XP_047763438.1">
    <property type="nucleotide sequence ID" value="XM_047906035.1"/>
</dbReference>
<evidence type="ECO:0000256" key="1">
    <source>
        <dbReference type="SAM" id="MobiDB-lite"/>
    </source>
</evidence>
<protein>
    <submittedName>
        <fullName evidence="2">Uncharacterized protein</fullName>
    </submittedName>
</protein>
<dbReference type="KEGG" id="ffu:CLAFUR5_06887"/>
<dbReference type="Proteomes" id="UP000756132">
    <property type="component" value="Chromosome 6"/>
</dbReference>
<accession>A0A9Q8PAU4</accession>
<dbReference type="EMBL" id="CP090168">
    <property type="protein sequence ID" value="UJO19072.1"/>
    <property type="molecule type" value="Genomic_DNA"/>
</dbReference>
<gene>
    <name evidence="2" type="ORF">CLAFUR5_06887</name>
</gene>
<dbReference type="GeneID" id="71986765"/>
<sequence>MHQSYLSLLGMAAFTNALGPDVLNMLGGLPVGNKHSGVATQQAAALTTAAAKLPVTAVAHDLDHVEEKTEVVEDFTRIYISSGTEVVEMATTTLYYPLNLCDAGTPSPTALPTGALPADNLPADNLPVDTMPTHNLPVLGGLGGGLPIKRDSSSATGASGGFEHHEWAPMEEEFPQEAFPEERTATSSIIELRTTTSALVIATPAVPAVPAVPAPAPASPLGNLPVLGGLGGGLPIKRDSSSATGAGSSENEWDEDEDSHSATGASGGSEHHEWAPMEEEEPHFFAQTSTAVALSPTFSTQLVLPTPAVPAVGAPAPASPLGNLPVLGGLGGGLPIKRTSPEHEDSKLPEAATTFVTAVRSSVTTSAIALNTPAPANPLGSLPVLGGLTGGLGGLKARQAPDAAAIQSLAQQASQAAVQAAVASAVSASAQAALASATRAAAGAIASATQRAAAETKAASPVQGLPVIGGLSGGLGGI</sequence>
<evidence type="ECO:0000313" key="2">
    <source>
        <dbReference type="EMBL" id="UJO19072.1"/>
    </source>
</evidence>
<evidence type="ECO:0000313" key="3">
    <source>
        <dbReference type="Proteomes" id="UP000756132"/>
    </source>
</evidence>